<sequence>MRLPLLLSAGVLLVALLPCPPCRALLSRGPIPGARQARQPPFAGRGGRQLFPRVAAAAAAAPPPARQPRWSRRARGGERPRQPPRDPGEGETIRGTSHLAGSHLPPPPRSLGNGQGRAVSAASSQQQETDGDYWEIKRCVWPKRCSI</sequence>
<accession>A0A8C0KTC5</accession>
<dbReference type="Proteomes" id="UP000694391">
    <property type="component" value="Unplaced"/>
</dbReference>
<dbReference type="Ensembl" id="ENSCAFT00020023410.1">
    <property type="protein sequence ID" value="ENSCAFP00020020221.1"/>
    <property type="gene ID" value="ENSCAFG00020016044.1"/>
</dbReference>
<evidence type="ECO:0000313" key="3">
    <source>
        <dbReference type="Ensembl" id="ENSCAFP00020020221.1"/>
    </source>
</evidence>
<evidence type="ECO:0000256" key="2">
    <source>
        <dbReference type="SAM" id="SignalP"/>
    </source>
</evidence>
<keyword evidence="4" id="KW-1185">Reference proteome</keyword>
<reference evidence="3" key="1">
    <citation type="submission" date="2025-08" db="UniProtKB">
        <authorList>
            <consortium name="Ensembl"/>
        </authorList>
    </citation>
    <scope>IDENTIFICATION</scope>
</reference>
<organism evidence="3 4">
    <name type="scientific">Canis lupus dingo</name>
    <name type="common">dingo</name>
    <dbReference type="NCBI Taxonomy" id="286419"/>
    <lineage>
        <taxon>Eukaryota</taxon>
        <taxon>Metazoa</taxon>
        <taxon>Chordata</taxon>
        <taxon>Craniata</taxon>
        <taxon>Vertebrata</taxon>
        <taxon>Euteleostomi</taxon>
        <taxon>Mammalia</taxon>
        <taxon>Eutheria</taxon>
        <taxon>Laurasiatheria</taxon>
        <taxon>Carnivora</taxon>
        <taxon>Caniformia</taxon>
        <taxon>Canidae</taxon>
        <taxon>Canis</taxon>
    </lineage>
</organism>
<proteinExistence type="predicted"/>
<protein>
    <submittedName>
        <fullName evidence="3">Corticotropin releasing hormone</fullName>
    </submittedName>
</protein>
<feature type="chain" id="PRO_5034340520" evidence="2">
    <location>
        <begin position="25"/>
        <end position="147"/>
    </location>
</feature>
<keyword evidence="2" id="KW-0732">Signal</keyword>
<dbReference type="AlphaFoldDB" id="A0A8C0KTC5"/>
<reference evidence="3" key="2">
    <citation type="submission" date="2025-09" db="UniProtKB">
        <authorList>
            <consortium name="Ensembl"/>
        </authorList>
    </citation>
    <scope>IDENTIFICATION</scope>
</reference>
<feature type="signal peptide" evidence="2">
    <location>
        <begin position="1"/>
        <end position="24"/>
    </location>
</feature>
<evidence type="ECO:0000256" key="1">
    <source>
        <dbReference type="SAM" id="MobiDB-lite"/>
    </source>
</evidence>
<name>A0A8C0KTC5_CANLU</name>
<feature type="region of interest" description="Disordered" evidence="1">
    <location>
        <begin position="28"/>
        <end position="133"/>
    </location>
</feature>
<evidence type="ECO:0000313" key="4">
    <source>
        <dbReference type="Proteomes" id="UP000694391"/>
    </source>
</evidence>
<feature type="compositionally biased region" description="Basic and acidic residues" evidence="1">
    <location>
        <begin position="75"/>
        <end position="92"/>
    </location>
</feature>
<dbReference type="GeneTree" id="ENSGT00940000173737"/>
<gene>
    <name evidence="3" type="primary">CRH</name>
</gene>